<gene>
    <name evidence="4" type="ORF">MGAL_10B009361</name>
</gene>
<dbReference type="OrthoDB" id="294251at2759"/>
<dbReference type="GO" id="GO:0005773">
    <property type="term" value="C:vacuole"/>
    <property type="evidence" value="ECO:0007669"/>
    <property type="project" value="UniProtKB-ARBA"/>
</dbReference>
<dbReference type="FunFam" id="1.10.472.80:FF:000006">
    <property type="entry name" value="TBC1 domain family member 14"/>
    <property type="match status" value="1"/>
</dbReference>
<dbReference type="GO" id="GO:0031267">
    <property type="term" value="F:small GTPase binding"/>
    <property type="evidence" value="ECO:0007669"/>
    <property type="project" value="TreeGrafter"/>
</dbReference>
<dbReference type="FunFam" id="1.10.8.270:FF:000008">
    <property type="entry name" value="Putative TBC1 domain family member 14"/>
    <property type="match status" value="1"/>
</dbReference>
<dbReference type="Gene3D" id="1.10.472.80">
    <property type="entry name" value="Ypt/Rab-GAP domain of gyp1p, domain 3"/>
    <property type="match status" value="1"/>
</dbReference>
<dbReference type="Gene3D" id="1.10.8.270">
    <property type="entry name" value="putative rabgap domain of human tbc1 domain family member 14 like domains"/>
    <property type="match status" value="1"/>
</dbReference>
<dbReference type="PANTHER" id="PTHR47219">
    <property type="entry name" value="RAB GTPASE-ACTIVATING PROTEIN 1-LIKE"/>
    <property type="match status" value="1"/>
</dbReference>
<proteinExistence type="predicted"/>
<keyword evidence="1" id="KW-0175">Coiled coil</keyword>
<comment type="caution">
    <text evidence="4">The sequence shown here is derived from an EMBL/GenBank/DDBJ whole genome shotgun (WGS) entry which is preliminary data.</text>
</comment>
<dbReference type="SUPFAM" id="SSF47923">
    <property type="entry name" value="Ypt/Rab-GAP domain of gyp1p"/>
    <property type="match status" value="2"/>
</dbReference>
<feature type="region of interest" description="Disordered" evidence="2">
    <location>
        <begin position="348"/>
        <end position="376"/>
    </location>
</feature>
<feature type="compositionally biased region" description="Polar residues" evidence="2">
    <location>
        <begin position="199"/>
        <end position="221"/>
    </location>
</feature>
<evidence type="ECO:0000259" key="3">
    <source>
        <dbReference type="PROSITE" id="PS50086"/>
    </source>
</evidence>
<organism evidence="4 5">
    <name type="scientific">Mytilus galloprovincialis</name>
    <name type="common">Mediterranean mussel</name>
    <dbReference type="NCBI Taxonomy" id="29158"/>
    <lineage>
        <taxon>Eukaryota</taxon>
        <taxon>Metazoa</taxon>
        <taxon>Spiralia</taxon>
        <taxon>Lophotrochozoa</taxon>
        <taxon>Mollusca</taxon>
        <taxon>Bivalvia</taxon>
        <taxon>Autobranchia</taxon>
        <taxon>Pteriomorphia</taxon>
        <taxon>Mytilida</taxon>
        <taxon>Mytiloidea</taxon>
        <taxon>Mytilidae</taxon>
        <taxon>Mytilinae</taxon>
        <taxon>Mytilus</taxon>
    </lineage>
</organism>
<dbReference type="AlphaFoldDB" id="A0A8B6HET2"/>
<reference evidence="4" key="1">
    <citation type="submission" date="2018-11" db="EMBL/GenBank/DDBJ databases">
        <authorList>
            <person name="Alioto T."/>
            <person name="Alioto T."/>
        </authorList>
    </citation>
    <scope>NUCLEOTIDE SEQUENCE</scope>
</reference>
<dbReference type="Gene3D" id="1.10.10.750">
    <property type="entry name" value="Ypt/Rab-GAP domain of gyp1p, domain 1"/>
    <property type="match status" value="1"/>
</dbReference>
<feature type="domain" description="Rab-GAP TBC" evidence="3">
    <location>
        <begin position="539"/>
        <end position="750"/>
    </location>
</feature>
<name>A0A8B6HET2_MYTGA</name>
<sequence>MGIFQNSFDHLENREKMRIGMSENTDSTSSFHLVNSKVDMGPTDSVSFVNPNPNKLIHKEVEKGKFSLSLHNDYERDLLIKRLDESADISSGDDSSPSKSLCPAVAQNIDDSQGSFDKMEIYNDDENEAYDNTEDCDSDGKEAKSTLKPVDSGLIISPIRLTEDMPININDDETKFSSVTSNMQQTLVYIPTTKQLVAESSSHANYSNTHDQNSQNTSRPDQLNEKDSHDLSSSTETILNENGGVKFSIQVNDTSSLGGESDSLLYLSLGKNKDNDQLSLNNSENDTCMPRINTGDSLLRTFNDTTSLSSLSTCTDFSISAASMDEGCDGTGLCIDTGDGEFMEISLHSRNSFERKKNPSQDSGFEDRGSKSKKKGLSVSDFLTRNLFSRKAKESEDDAEQGWKLFGRIPPKQAPDKDPQQITQEFQNKLRSVAQPKNSKKSDIEVMSTTALILENRPQNLPTKDPEEAEKHRQQYEAMVEAARKKELKELKMKKKQKQQQLKNEDKVVCAAKRWTDEILPNWETMKSQKKTRELWWHGIPTNVRGRVWQLAFGNDLNVTNELYEICCSRADDRIRMTIESSEIYGNSETSSEPPSSKESSVELIKLDVSRTFPQLCIFQKGGPYYDLLHSLLGAYACYRPDVGYVQGMSFIAAVLLLNMDVADAFVCFANLLNRPCQVAFFRVDEELMKVYFHTFEEFFDENMPGLYSHFKKHKVTPDLYITEWIFALFSKSLPLDIACRVWDVFCRDGEEFLFRTALGILKMYEDLLLHMDFCNLVQLLTKIPEDISGDTLFKHIDTIRMNIDKKRFNQVLAVNKES</sequence>
<dbReference type="Pfam" id="PF00566">
    <property type="entry name" value="RabGAP-TBC"/>
    <property type="match status" value="1"/>
</dbReference>
<protein>
    <submittedName>
        <fullName evidence="4">TBC1 domain family member 14</fullName>
    </submittedName>
</protein>
<dbReference type="GO" id="GO:0031410">
    <property type="term" value="C:cytoplasmic vesicle"/>
    <property type="evidence" value="ECO:0007669"/>
    <property type="project" value="UniProtKB-ARBA"/>
</dbReference>
<dbReference type="SMART" id="SM00164">
    <property type="entry name" value="TBC"/>
    <property type="match status" value="1"/>
</dbReference>
<dbReference type="InterPro" id="IPR000195">
    <property type="entry name" value="Rab-GAP-TBC_dom"/>
</dbReference>
<evidence type="ECO:0000313" key="5">
    <source>
        <dbReference type="Proteomes" id="UP000596742"/>
    </source>
</evidence>
<dbReference type="GO" id="GO:0005096">
    <property type="term" value="F:GTPase activator activity"/>
    <property type="evidence" value="ECO:0007669"/>
    <property type="project" value="TreeGrafter"/>
</dbReference>
<dbReference type="Proteomes" id="UP000596742">
    <property type="component" value="Unassembled WGS sequence"/>
</dbReference>
<feature type="coiled-coil region" evidence="1">
    <location>
        <begin position="469"/>
        <end position="508"/>
    </location>
</feature>
<dbReference type="PROSITE" id="PS50086">
    <property type="entry name" value="TBC_RABGAP"/>
    <property type="match status" value="1"/>
</dbReference>
<feature type="region of interest" description="Disordered" evidence="2">
    <location>
        <begin position="199"/>
        <end position="235"/>
    </location>
</feature>
<accession>A0A8B6HET2</accession>
<evidence type="ECO:0000256" key="1">
    <source>
        <dbReference type="SAM" id="Coils"/>
    </source>
</evidence>
<dbReference type="InterPro" id="IPR035969">
    <property type="entry name" value="Rab-GAP_TBC_sf"/>
</dbReference>
<dbReference type="EMBL" id="UYJE01009907">
    <property type="protein sequence ID" value="VDI77897.1"/>
    <property type="molecule type" value="Genomic_DNA"/>
</dbReference>
<dbReference type="PANTHER" id="PTHR47219:SF15">
    <property type="entry name" value="TBC1 DOMAIN FAMILY MEMBER 12 ISOFORM X1"/>
    <property type="match status" value="1"/>
</dbReference>
<evidence type="ECO:0000256" key="2">
    <source>
        <dbReference type="SAM" id="MobiDB-lite"/>
    </source>
</evidence>
<dbReference type="InterPro" id="IPR050302">
    <property type="entry name" value="Rab_GAP_TBC_domain"/>
</dbReference>
<feature type="compositionally biased region" description="Basic and acidic residues" evidence="2">
    <location>
        <begin position="351"/>
        <end position="370"/>
    </location>
</feature>
<evidence type="ECO:0000313" key="4">
    <source>
        <dbReference type="EMBL" id="VDI77897.1"/>
    </source>
</evidence>
<dbReference type="GO" id="GO:0016192">
    <property type="term" value="P:vesicle-mediated transport"/>
    <property type="evidence" value="ECO:0007669"/>
    <property type="project" value="UniProtKB-ARBA"/>
</dbReference>
<keyword evidence="5" id="KW-1185">Reference proteome</keyword>